<dbReference type="CDD" id="cd01425">
    <property type="entry name" value="RPS2"/>
    <property type="match status" value="1"/>
</dbReference>
<dbReference type="InterPro" id="IPR005706">
    <property type="entry name" value="Ribosomal_uS2_bac/mit/plastid"/>
</dbReference>
<dbReference type="PANTHER" id="PTHR12534">
    <property type="entry name" value="30S RIBOSOMAL PROTEIN S2 PROKARYOTIC AND ORGANELLAR"/>
    <property type="match status" value="1"/>
</dbReference>
<dbReference type="EMBL" id="LAZR01032681">
    <property type="protein sequence ID" value="KKL50220.1"/>
    <property type="molecule type" value="Genomic_DNA"/>
</dbReference>
<reference evidence="5" key="1">
    <citation type="journal article" date="2015" name="Nature">
        <title>Complex archaea that bridge the gap between prokaryotes and eukaryotes.</title>
        <authorList>
            <person name="Spang A."/>
            <person name="Saw J.H."/>
            <person name="Jorgensen S.L."/>
            <person name="Zaremba-Niedzwiedzka K."/>
            <person name="Martijn J."/>
            <person name="Lind A.E."/>
            <person name="van Eijk R."/>
            <person name="Schleper C."/>
            <person name="Guy L."/>
            <person name="Ettema T.J."/>
        </authorList>
    </citation>
    <scope>NUCLEOTIDE SEQUENCE</scope>
</reference>
<dbReference type="GO" id="GO:0003735">
    <property type="term" value="F:structural constituent of ribosome"/>
    <property type="evidence" value="ECO:0007669"/>
    <property type="project" value="InterPro"/>
</dbReference>
<evidence type="ECO:0000256" key="3">
    <source>
        <dbReference type="ARBA" id="ARBA00023274"/>
    </source>
</evidence>
<evidence type="ECO:0000256" key="1">
    <source>
        <dbReference type="ARBA" id="ARBA00006242"/>
    </source>
</evidence>
<dbReference type="PROSITE" id="PS00962">
    <property type="entry name" value="RIBOSOMAL_S2_1"/>
    <property type="match status" value="1"/>
</dbReference>
<proteinExistence type="inferred from homology"/>
<accession>A0A0F9EYW3</accession>
<evidence type="ECO:0000256" key="2">
    <source>
        <dbReference type="ARBA" id="ARBA00022980"/>
    </source>
</evidence>
<comment type="similarity">
    <text evidence="1">Belongs to the universal ribosomal protein uS2 family.</text>
</comment>
<evidence type="ECO:0000313" key="5">
    <source>
        <dbReference type="EMBL" id="KKL50220.1"/>
    </source>
</evidence>
<dbReference type="NCBIfam" id="TIGR01011">
    <property type="entry name" value="rpsB_bact"/>
    <property type="match status" value="1"/>
</dbReference>
<dbReference type="GO" id="GO:0006412">
    <property type="term" value="P:translation"/>
    <property type="evidence" value="ECO:0007669"/>
    <property type="project" value="InterPro"/>
</dbReference>
<dbReference type="InterPro" id="IPR001865">
    <property type="entry name" value="Ribosomal_uS2"/>
</dbReference>
<dbReference type="Gene3D" id="3.40.50.10490">
    <property type="entry name" value="Glucose-6-phosphate isomerase like protein, domain 1"/>
    <property type="match status" value="1"/>
</dbReference>
<organism evidence="5">
    <name type="scientific">marine sediment metagenome</name>
    <dbReference type="NCBI Taxonomy" id="412755"/>
    <lineage>
        <taxon>unclassified sequences</taxon>
        <taxon>metagenomes</taxon>
        <taxon>ecological metagenomes</taxon>
    </lineage>
</organism>
<dbReference type="InterPro" id="IPR023591">
    <property type="entry name" value="Ribosomal_uS2_flav_dom_sf"/>
</dbReference>
<evidence type="ECO:0008006" key="6">
    <source>
        <dbReference type="Google" id="ProtNLM"/>
    </source>
</evidence>
<comment type="caution">
    <text evidence="5">The sequence shown here is derived from an EMBL/GenBank/DDBJ whole genome shotgun (WGS) entry which is preliminary data.</text>
</comment>
<dbReference type="PRINTS" id="PR00395">
    <property type="entry name" value="RIBOSOMALS2"/>
</dbReference>
<dbReference type="SUPFAM" id="SSF52313">
    <property type="entry name" value="Ribosomal protein S2"/>
    <property type="match status" value="1"/>
</dbReference>
<feature type="compositionally biased region" description="Basic residues" evidence="4">
    <location>
        <begin position="79"/>
        <end position="104"/>
    </location>
</feature>
<dbReference type="PANTHER" id="PTHR12534:SF0">
    <property type="entry name" value="SMALL RIBOSOMAL SUBUNIT PROTEIN US2M"/>
    <property type="match status" value="1"/>
</dbReference>
<name>A0A0F9EYW3_9ZZZZ</name>
<evidence type="ECO:0000256" key="4">
    <source>
        <dbReference type="SAM" id="MobiDB-lite"/>
    </source>
</evidence>
<feature type="region of interest" description="Disordered" evidence="4">
    <location>
        <begin position="69"/>
        <end position="104"/>
    </location>
</feature>
<dbReference type="AlphaFoldDB" id="A0A0F9EYW3"/>
<dbReference type="InterPro" id="IPR018130">
    <property type="entry name" value="Ribosomal_uS2_CS"/>
</dbReference>
<dbReference type="Pfam" id="PF00318">
    <property type="entry name" value="Ribosomal_S2"/>
    <property type="match status" value="1"/>
</dbReference>
<sequence>MKSLLEAGVHFGHQTRRWNPKMKRYIFGKRNLIHIINVKETLKGLLLAKRLLAQIIGSGKDVLLVGTKRQARKAERQQRRATRKTARVARKTARKTARKAKHGY</sequence>
<keyword evidence="2" id="KW-0689">Ribosomal protein</keyword>
<gene>
    <name evidence="5" type="ORF">LCGC14_2307660</name>
</gene>
<protein>
    <recommendedName>
        <fullName evidence="6">30S ribosomal protein S2</fullName>
    </recommendedName>
</protein>
<dbReference type="GO" id="GO:0022627">
    <property type="term" value="C:cytosolic small ribosomal subunit"/>
    <property type="evidence" value="ECO:0007669"/>
    <property type="project" value="TreeGrafter"/>
</dbReference>
<keyword evidence="3" id="KW-0687">Ribonucleoprotein</keyword>